<comment type="caution">
    <text evidence="2">The sequence shown here is derived from an EMBL/GenBank/DDBJ whole genome shotgun (WGS) entry which is preliminary data.</text>
</comment>
<evidence type="ECO:0000313" key="2">
    <source>
        <dbReference type="EMBL" id="CAA3003967.1"/>
    </source>
</evidence>
<dbReference type="Gramene" id="OE9A040625T1">
    <property type="protein sequence ID" value="OE9A040625C1"/>
    <property type="gene ID" value="OE9A040625"/>
</dbReference>
<accession>A0A8S0TF88</accession>
<evidence type="ECO:0000313" key="3">
    <source>
        <dbReference type="Proteomes" id="UP000594638"/>
    </source>
</evidence>
<proteinExistence type="predicted"/>
<reference evidence="2 3" key="1">
    <citation type="submission" date="2019-12" db="EMBL/GenBank/DDBJ databases">
        <authorList>
            <person name="Alioto T."/>
            <person name="Alioto T."/>
            <person name="Gomez Garrido J."/>
        </authorList>
    </citation>
    <scope>NUCLEOTIDE SEQUENCE [LARGE SCALE GENOMIC DNA]</scope>
</reference>
<dbReference type="AlphaFoldDB" id="A0A8S0TF88"/>
<protein>
    <submittedName>
        <fullName evidence="2">Uncharacterized protein</fullName>
    </submittedName>
</protein>
<organism evidence="2 3">
    <name type="scientific">Olea europaea subsp. europaea</name>
    <dbReference type="NCBI Taxonomy" id="158383"/>
    <lineage>
        <taxon>Eukaryota</taxon>
        <taxon>Viridiplantae</taxon>
        <taxon>Streptophyta</taxon>
        <taxon>Embryophyta</taxon>
        <taxon>Tracheophyta</taxon>
        <taxon>Spermatophyta</taxon>
        <taxon>Magnoliopsida</taxon>
        <taxon>eudicotyledons</taxon>
        <taxon>Gunneridae</taxon>
        <taxon>Pentapetalae</taxon>
        <taxon>asterids</taxon>
        <taxon>lamiids</taxon>
        <taxon>Lamiales</taxon>
        <taxon>Oleaceae</taxon>
        <taxon>Oleeae</taxon>
        <taxon>Olea</taxon>
    </lineage>
</organism>
<sequence>MKCGVRGQTGHNRRFHRVGAASGDSEELGQRTAAEEEYMAKVIEAYKQANELIGAFEGRANFEYHYENDVVYELLYTSSSTNSQPSPMYFDGNTRPTKLSIRINPTITRSRIQFFVPGHFVLMMQ</sequence>
<evidence type="ECO:0000256" key="1">
    <source>
        <dbReference type="SAM" id="MobiDB-lite"/>
    </source>
</evidence>
<gene>
    <name evidence="2" type="ORF">OLEA9_A040625</name>
</gene>
<keyword evidence="3" id="KW-1185">Reference proteome</keyword>
<dbReference type="Proteomes" id="UP000594638">
    <property type="component" value="Unassembled WGS sequence"/>
</dbReference>
<feature type="region of interest" description="Disordered" evidence="1">
    <location>
        <begin position="1"/>
        <end position="31"/>
    </location>
</feature>
<dbReference type="EMBL" id="CACTIH010006062">
    <property type="protein sequence ID" value="CAA3003967.1"/>
    <property type="molecule type" value="Genomic_DNA"/>
</dbReference>
<name>A0A8S0TF88_OLEEU</name>